<dbReference type="Proteomes" id="UP000614047">
    <property type="component" value="Unassembled WGS sequence"/>
</dbReference>
<dbReference type="EMBL" id="JADOUA010000001">
    <property type="protein sequence ID" value="MBG6092816.1"/>
    <property type="molecule type" value="Genomic_DNA"/>
</dbReference>
<evidence type="ECO:0000313" key="1">
    <source>
        <dbReference type="EMBL" id="MBG6092816.1"/>
    </source>
</evidence>
<keyword evidence="2" id="KW-1185">Reference proteome</keyword>
<protein>
    <submittedName>
        <fullName evidence="1">Rubrerythrin</fullName>
    </submittedName>
</protein>
<name>A0A931DS45_9ACTN</name>
<sequence>MATPAPLPVHHNPPERPVLVPPVTGWACCHCGTTGLTGEGDTCPHCNGTGHT</sequence>
<proteinExistence type="predicted"/>
<organism evidence="1 2">
    <name type="scientific">Actinomadura viridis</name>
    <dbReference type="NCBI Taxonomy" id="58110"/>
    <lineage>
        <taxon>Bacteria</taxon>
        <taxon>Bacillati</taxon>
        <taxon>Actinomycetota</taxon>
        <taxon>Actinomycetes</taxon>
        <taxon>Streptosporangiales</taxon>
        <taxon>Thermomonosporaceae</taxon>
        <taxon>Actinomadura</taxon>
    </lineage>
</organism>
<dbReference type="AlphaFoldDB" id="A0A931DS45"/>
<gene>
    <name evidence="1" type="ORF">IW256_006929</name>
</gene>
<reference evidence="1" key="1">
    <citation type="submission" date="2020-11" db="EMBL/GenBank/DDBJ databases">
        <title>Sequencing the genomes of 1000 actinobacteria strains.</title>
        <authorList>
            <person name="Klenk H.-P."/>
        </authorList>
    </citation>
    <scope>NUCLEOTIDE SEQUENCE</scope>
    <source>
        <strain evidence="1">DSM 43175</strain>
    </source>
</reference>
<accession>A0A931DS45</accession>
<comment type="caution">
    <text evidence="1">The sequence shown here is derived from an EMBL/GenBank/DDBJ whole genome shotgun (WGS) entry which is preliminary data.</text>
</comment>
<evidence type="ECO:0000313" key="2">
    <source>
        <dbReference type="Proteomes" id="UP000614047"/>
    </source>
</evidence>